<dbReference type="InterPro" id="IPR000868">
    <property type="entry name" value="Isochorismatase-like_dom"/>
</dbReference>
<dbReference type="OrthoDB" id="167809at2759"/>
<feature type="domain" description="Isochorismatase-like" evidence="3">
    <location>
        <begin position="80"/>
        <end position="258"/>
    </location>
</feature>
<dbReference type="HOGENOM" id="CLU_068979_8_2_1"/>
<dbReference type="Gene3D" id="3.40.50.850">
    <property type="entry name" value="Isochorismatase-like"/>
    <property type="match status" value="1"/>
</dbReference>
<sequence>MFYSAASRRFYGMFGNLHTSPKREATALARQLTSQAGSFQTLGWHYKSVNASSPLVFLWADYTTDTLYNRQTIITMIPNTAIVLIDPLNDFLHPSGKLYPLVKDSLEAYDALNHIKQVIAAGRAANVPIYYGLHQMTKDGSYAGWNHMNATQMQARDHTAFDEKFGGQILEGLEPELSNGDVVLSRHWNSSSFANTDLEYQLRQRDITKLVFAGLTTNTCLETTARYARELGFHTTLLTDATAAFSVELAEAATKLVWPLIADKLMTTAEWVASVPKDSEPALQGKI</sequence>
<protein>
    <recommendedName>
        <fullName evidence="3">Isochorismatase-like domain-containing protein</fullName>
    </recommendedName>
</protein>
<proteinExistence type="inferred from homology"/>
<dbReference type="EMBL" id="CDHN01000002">
    <property type="protein sequence ID" value="CEJ87320.1"/>
    <property type="molecule type" value="Genomic_DNA"/>
</dbReference>
<comment type="similarity">
    <text evidence="1">Belongs to the isochorismatase family.</text>
</comment>
<evidence type="ECO:0000313" key="5">
    <source>
        <dbReference type="Proteomes" id="UP000039046"/>
    </source>
</evidence>
<name>A0A0A1TG41_9HYPO</name>
<keyword evidence="2" id="KW-0378">Hydrolase</keyword>
<reference evidence="4 5" key="1">
    <citation type="journal article" date="2015" name="Genome Announc.">
        <title>Draft Genome Sequence and Gene Annotation of the Entomopathogenic Fungus Verticillium hemipterigenum.</title>
        <authorList>
            <person name="Horn F."/>
            <person name="Habel A."/>
            <person name="Scharf D.H."/>
            <person name="Dworschak J."/>
            <person name="Brakhage A.A."/>
            <person name="Guthke R."/>
            <person name="Hertweck C."/>
            <person name="Linde J."/>
        </authorList>
    </citation>
    <scope>NUCLEOTIDE SEQUENCE [LARGE SCALE GENOMIC DNA]</scope>
</reference>
<accession>A0A0A1TG41</accession>
<evidence type="ECO:0000313" key="4">
    <source>
        <dbReference type="EMBL" id="CEJ87320.1"/>
    </source>
</evidence>
<keyword evidence="5" id="KW-1185">Reference proteome</keyword>
<dbReference type="Proteomes" id="UP000039046">
    <property type="component" value="Unassembled WGS sequence"/>
</dbReference>
<evidence type="ECO:0000256" key="1">
    <source>
        <dbReference type="ARBA" id="ARBA00006336"/>
    </source>
</evidence>
<dbReference type="InterPro" id="IPR050272">
    <property type="entry name" value="Isochorismatase-like_hydrls"/>
</dbReference>
<dbReference type="GO" id="GO:0016787">
    <property type="term" value="F:hydrolase activity"/>
    <property type="evidence" value="ECO:0007669"/>
    <property type="project" value="UniProtKB-KW"/>
</dbReference>
<dbReference type="PANTHER" id="PTHR43540">
    <property type="entry name" value="PEROXYUREIDOACRYLATE/UREIDOACRYLATE AMIDOHYDROLASE-RELATED"/>
    <property type="match status" value="1"/>
</dbReference>
<dbReference type="CDD" id="cd00431">
    <property type="entry name" value="cysteine_hydrolases"/>
    <property type="match status" value="1"/>
</dbReference>
<dbReference type="SUPFAM" id="SSF52499">
    <property type="entry name" value="Isochorismatase-like hydrolases"/>
    <property type="match status" value="1"/>
</dbReference>
<evidence type="ECO:0000259" key="3">
    <source>
        <dbReference type="Pfam" id="PF00857"/>
    </source>
</evidence>
<dbReference type="STRING" id="1531966.A0A0A1TG41"/>
<dbReference type="InterPro" id="IPR036380">
    <property type="entry name" value="Isochorismatase-like_sf"/>
</dbReference>
<organism evidence="4 5">
    <name type="scientific">[Torrubiella] hemipterigena</name>
    <dbReference type="NCBI Taxonomy" id="1531966"/>
    <lineage>
        <taxon>Eukaryota</taxon>
        <taxon>Fungi</taxon>
        <taxon>Dikarya</taxon>
        <taxon>Ascomycota</taxon>
        <taxon>Pezizomycotina</taxon>
        <taxon>Sordariomycetes</taxon>
        <taxon>Hypocreomycetidae</taxon>
        <taxon>Hypocreales</taxon>
        <taxon>Clavicipitaceae</taxon>
        <taxon>Clavicipitaceae incertae sedis</taxon>
        <taxon>'Torrubiella' clade</taxon>
    </lineage>
</organism>
<dbReference type="AlphaFoldDB" id="A0A0A1TG41"/>
<evidence type="ECO:0000256" key="2">
    <source>
        <dbReference type="ARBA" id="ARBA00022801"/>
    </source>
</evidence>
<dbReference type="PANTHER" id="PTHR43540:SF16">
    <property type="entry name" value="ISOCHORISMATASE-LIKE DOMAIN-CONTAINING PROTEIN"/>
    <property type="match status" value="1"/>
</dbReference>
<dbReference type="Pfam" id="PF00857">
    <property type="entry name" value="Isochorismatase"/>
    <property type="match status" value="1"/>
</dbReference>
<gene>
    <name evidence="4" type="ORF">VHEMI04377</name>
</gene>